<keyword evidence="4" id="KW-0808">Transferase</keyword>
<accession>A0A8J3WYG7</accession>
<protein>
    <recommendedName>
        <fullName evidence="2">site-specific DNA-methyltransferase (cytosine-N(4)-specific)</fullName>
        <ecNumber evidence="2">2.1.1.113</ecNumber>
    </recommendedName>
</protein>
<evidence type="ECO:0000256" key="4">
    <source>
        <dbReference type="ARBA" id="ARBA00022679"/>
    </source>
</evidence>
<organism evidence="8 9">
    <name type="scientific">Planosporangium mesophilum</name>
    <dbReference type="NCBI Taxonomy" id="689768"/>
    <lineage>
        <taxon>Bacteria</taxon>
        <taxon>Bacillati</taxon>
        <taxon>Actinomycetota</taxon>
        <taxon>Actinomycetes</taxon>
        <taxon>Micromonosporales</taxon>
        <taxon>Micromonosporaceae</taxon>
        <taxon>Planosporangium</taxon>
    </lineage>
</organism>
<dbReference type="RefSeq" id="WP_168112552.1">
    <property type="nucleotide sequence ID" value="NZ_BOON01000006.1"/>
</dbReference>
<dbReference type="EC" id="2.1.1.113" evidence="2"/>
<keyword evidence="9" id="KW-1185">Reference proteome</keyword>
<dbReference type="Gene3D" id="3.40.50.150">
    <property type="entry name" value="Vaccinia Virus protein VP39"/>
    <property type="match status" value="2"/>
</dbReference>
<evidence type="ECO:0000256" key="1">
    <source>
        <dbReference type="ARBA" id="ARBA00010203"/>
    </source>
</evidence>
<dbReference type="Proteomes" id="UP000599074">
    <property type="component" value="Unassembled WGS sequence"/>
</dbReference>
<evidence type="ECO:0000256" key="5">
    <source>
        <dbReference type="ARBA" id="ARBA00022691"/>
    </source>
</evidence>
<comment type="similarity">
    <text evidence="1">Belongs to the N(4)/N(6)-methyltransferase family. N(4) subfamily.</text>
</comment>
<proteinExistence type="inferred from homology"/>
<evidence type="ECO:0000256" key="3">
    <source>
        <dbReference type="ARBA" id="ARBA00022603"/>
    </source>
</evidence>
<dbReference type="AlphaFoldDB" id="A0A8J3WYG7"/>
<evidence type="ECO:0000256" key="7">
    <source>
        <dbReference type="ARBA" id="ARBA00049120"/>
    </source>
</evidence>
<dbReference type="GO" id="GO:0032259">
    <property type="term" value="P:methylation"/>
    <property type="evidence" value="ECO:0007669"/>
    <property type="project" value="UniProtKB-KW"/>
</dbReference>
<dbReference type="GO" id="GO:0003677">
    <property type="term" value="F:DNA binding"/>
    <property type="evidence" value="ECO:0007669"/>
    <property type="project" value="InterPro"/>
</dbReference>
<sequence length="431" mass="47771">MTTDEAARLPESLVLADATATPRRRPRHRITFEGGLDSPFHRWFRLTPSYSPHLVGHWLDEHPQFDSGRLLEPFSGAGTTCIVATRRGLDSVGFEINPFLAFVSRTSTRWDVSVDELRVALAAVLSSTADLLSSGPLDVEEFAAELGTVIPPIHNVYRWWRPDVLRQLLALRQSIGKHGGDVADHLRLALAEIVYSTANITLGRLQLFFVDRSSHDIEVIRPFKEVVARMIEDLERHIPSRVGRAQIINSDSRGLEEVPDGSIGAVFTSPPYPNRYSYVWNTRPHLYLLEFISTPREAGDLDTVTIAGTWGRATSVLQKGVVEPTENVARAMGRVYEDLHEQSLLMGNYVTKFFNDMDIHLAAVGRKVMSGAPIGYVVGNTETKGIMVETHDILASLFEANGFGRIEQDYLRARNSGAGLVEVTVSGVAES</sequence>
<evidence type="ECO:0000256" key="6">
    <source>
        <dbReference type="ARBA" id="ARBA00022747"/>
    </source>
</evidence>
<name>A0A8J3WYG7_9ACTN</name>
<evidence type="ECO:0000256" key="2">
    <source>
        <dbReference type="ARBA" id="ARBA00012185"/>
    </source>
</evidence>
<dbReference type="GO" id="GO:0009307">
    <property type="term" value="P:DNA restriction-modification system"/>
    <property type="evidence" value="ECO:0007669"/>
    <property type="project" value="UniProtKB-KW"/>
</dbReference>
<dbReference type="PROSITE" id="PS00093">
    <property type="entry name" value="N4_MTASE"/>
    <property type="match status" value="1"/>
</dbReference>
<reference evidence="8" key="1">
    <citation type="submission" date="2021-01" db="EMBL/GenBank/DDBJ databases">
        <title>Whole genome shotgun sequence of Planosporangium mesophilum NBRC 109066.</title>
        <authorList>
            <person name="Komaki H."/>
            <person name="Tamura T."/>
        </authorList>
    </citation>
    <scope>NUCLEOTIDE SEQUENCE</scope>
    <source>
        <strain evidence="8">NBRC 109066</strain>
    </source>
</reference>
<keyword evidence="3 8" id="KW-0489">Methyltransferase</keyword>
<dbReference type="InterPro" id="IPR017985">
    <property type="entry name" value="MeTrfase_CN4_CS"/>
</dbReference>
<dbReference type="GO" id="GO:0015667">
    <property type="term" value="F:site-specific DNA-methyltransferase (cytosine-N4-specific) activity"/>
    <property type="evidence" value="ECO:0007669"/>
    <property type="project" value="UniProtKB-EC"/>
</dbReference>
<dbReference type="EMBL" id="BOON01000006">
    <property type="protein sequence ID" value="GII21260.1"/>
    <property type="molecule type" value="Genomic_DNA"/>
</dbReference>
<dbReference type="SUPFAM" id="SSF53335">
    <property type="entry name" value="S-adenosyl-L-methionine-dependent methyltransferases"/>
    <property type="match status" value="2"/>
</dbReference>
<comment type="catalytic activity">
    <reaction evidence="7">
        <text>a 2'-deoxycytidine in DNA + S-adenosyl-L-methionine = an N(4)-methyl-2'-deoxycytidine in DNA + S-adenosyl-L-homocysteine + H(+)</text>
        <dbReference type="Rhea" id="RHEA:16857"/>
        <dbReference type="Rhea" id="RHEA-COMP:11369"/>
        <dbReference type="Rhea" id="RHEA-COMP:13674"/>
        <dbReference type="ChEBI" id="CHEBI:15378"/>
        <dbReference type="ChEBI" id="CHEBI:57856"/>
        <dbReference type="ChEBI" id="CHEBI:59789"/>
        <dbReference type="ChEBI" id="CHEBI:85452"/>
        <dbReference type="ChEBI" id="CHEBI:137933"/>
        <dbReference type="EC" id="2.1.1.113"/>
    </reaction>
</comment>
<evidence type="ECO:0000313" key="8">
    <source>
        <dbReference type="EMBL" id="GII21260.1"/>
    </source>
</evidence>
<keyword evidence="6" id="KW-0680">Restriction system</keyword>
<keyword evidence="5" id="KW-0949">S-adenosyl-L-methionine</keyword>
<evidence type="ECO:0000313" key="9">
    <source>
        <dbReference type="Proteomes" id="UP000599074"/>
    </source>
</evidence>
<comment type="caution">
    <text evidence="8">The sequence shown here is derived from an EMBL/GenBank/DDBJ whole genome shotgun (WGS) entry which is preliminary data.</text>
</comment>
<gene>
    <name evidence="8" type="ORF">Pme01_08570</name>
</gene>
<dbReference type="InterPro" id="IPR029063">
    <property type="entry name" value="SAM-dependent_MTases_sf"/>
</dbReference>